<organism evidence="3 4">
    <name type="scientific">Xanthocytophaga flava</name>
    <dbReference type="NCBI Taxonomy" id="3048013"/>
    <lineage>
        <taxon>Bacteria</taxon>
        <taxon>Pseudomonadati</taxon>
        <taxon>Bacteroidota</taxon>
        <taxon>Cytophagia</taxon>
        <taxon>Cytophagales</taxon>
        <taxon>Rhodocytophagaceae</taxon>
        <taxon>Xanthocytophaga</taxon>
    </lineage>
</organism>
<protein>
    <submittedName>
        <fullName evidence="3">T9SS type A sorting domain-containing protein</fullName>
    </submittedName>
</protein>
<keyword evidence="1" id="KW-0732">Signal</keyword>
<feature type="domain" description="Secretion system C-terminal sorting" evidence="2">
    <location>
        <begin position="357"/>
        <end position="429"/>
    </location>
</feature>
<evidence type="ECO:0000313" key="3">
    <source>
        <dbReference type="EMBL" id="MDJ1495394.1"/>
    </source>
</evidence>
<name>A0ABT7CNR3_9BACT</name>
<keyword evidence="4" id="KW-1185">Reference proteome</keyword>
<dbReference type="NCBIfam" id="TIGR04183">
    <property type="entry name" value="Por_Secre_tail"/>
    <property type="match status" value="1"/>
</dbReference>
<dbReference type="Proteomes" id="UP001228581">
    <property type="component" value="Unassembled WGS sequence"/>
</dbReference>
<evidence type="ECO:0000259" key="2">
    <source>
        <dbReference type="Pfam" id="PF18962"/>
    </source>
</evidence>
<dbReference type="EMBL" id="JASJOT010000015">
    <property type="protein sequence ID" value="MDJ1495394.1"/>
    <property type="molecule type" value="Genomic_DNA"/>
</dbReference>
<dbReference type="RefSeq" id="WP_313999385.1">
    <property type="nucleotide sequence ID" value="NZ_JASJOT010000015.1"/>
</dbReference>
<dbReference type="Pfam" id="PF18962">
    <property type="entry name" value="Por_Secre_tail"/>
    <property type="match status" value="1"/>
</dbReference>
<evidence type="ECO:0000256" key="1">
    <source>
        <dbReference type="SAM" id="SignalP"/>
    </source>
</evidence>
<comment type="caution">
    <text evidence="3">The sequence shown here is derived from an EMBL/GenBank/DDBJ whole genome shotgun (WGS) entry which is preliminary data.</text>
</comment>
<reference evidence="3 4" key="1">
    <citation type="submission" date="2023-05" db="EMBL/GenBank/DDBJ databases">
        <authorList>
            <person name="Zhang X."/>
        </authorList>
    </citation>
    <scope>NUCLEOTIDE SEQUENCE [LARGE SCALE GENOMIC DNA]</scope>
    <source>
        <strain evidence="3 4">DM2B3-1</strain>
    </source>
</reference>
<feature type="signal peptide" evidence="1">
    <location>
        <begin position="1"/>
        <end position="23"/>
    </location>
</feature>
<sequence length="431" mass="46318">MTNKLLLLFLSLYLGCFSVSSQAYYCEAPNFPAMPPEGVMLEVPPVPCGSAADITVYYYADAMNPIYGSGFSPAPIGPASWVLPSGWQFIQKTRTDRVKYDFGVGGKIDLDRHTVILRPSAYSSGTISVKNAFYCQDAKKWIYSKNTVTKAVVRSQPTLTVSGPSSICSSGQFSITNLPTGFTIESWKSSNVNGLTINNSGIGTRMNNFNGNVVVSATVASPCGGSITTQSFTVSVGSSIGGTYSYGGGTYNINLPGNGISVSNSAPSIYIYLDKPAYPSSSYTWVTTYQTGNSSFSANGSYAYMTLSGGASRSLACTITTPCGSNTVTFSCYNYSSGGFRIAADEGNLNEKSFLSIYPIPTNQYLQIDNMDSESSHFIKLNNFLGQTVYEERVEGQTHIIDTGKLPNGIYILDVVNTEGVIERKKVIVQK</sequence>
<proteinExistence type="predicted"/>
<gene>
    <name evidence="3" type="ORF">QNI19_20815</name>
</gene>
<feature type="chain" id="PRO_5047492247" evidence="1">
    <location>
        <begin position="24"/>
        <end position="431"/>
    </location>
</feature>
<accession>A0ABT7CNR3</accession>
<evidence type="ECO:0000313" key="4">
    <source>
        <dbReference type="Proteomes" id="UP001228581"/>
    </source>
</evidence>
<dbReference type="InterPro" id="IPR026444">
    <property type="entry name" value="Secre_tail"/>
</dbReference>